<dbReference type="Proteomes" id="UP000032261">
    <property type="component" value="Chromosome"/>
</dbReference>
<evidence type="ECO:0000313" key="1">
    <source>
        <dbReference type="EMBL" id="AJQ45497.1"/>
    </source>
</evidence>
<reference evidence="1 2" key="1">
    <citation type="journal article" date="2015" name="Genome Announc.">
        <title>Genome Sequence of Ureaplasma diversum Strain ATCC 49782.</title>
        <authorList>
            <person name="Marques L.M."/>
            <person name="Guimaraes A.M."/>
            <person name="Martins H.B."/>
            <person name="Rezende I.S."/>
            <person name="Barbosa M.S."/>
            <person name="Campos G.B."/>
            <person name="do Nascimento N.C."/>
            <person name="Dos Santos A.P."/>
            <person name="Amorim A.T."/>
            <person name="Santos V.M."/>
            <person name="Messick J.B."/>
            <person name="Timenetsky J."/>
        </authorList>
    </citation>
    <scope>NUCLEOTIDE SEQUENCE [LARGE SCALE GENOMIC DNA]</scope>
    <source>
        <strain evidence="1 2">ATCC 49782</strain>
    </source>
</reference>
<dbReference type="PATRIC" id="fig|42094.4.peg.578"/>
<gene>
    <name evidence="1" type="ORF">JM47_02900</name>
</gene>
<accession>A0A0C5RM60</accession>
<dbReference type="KEGG" id="ude:JM47_02900"/>
<dbReference type="HOGENOM" id="CLU_1874550_0_0_14"/>
<organism evidence="1 2">
    <name type="scientific">Ureaplasma diversum</name>
    <dbReference type="NCBI Taxonomy" id="42094"/>
    <lineage>
        <taxon>Bacteria</taxon>
        <taxon>Bacillati</taxon>
        <taxon>Mycoplasmatota</taxon>
        <taxon>Mycoplasmoidales</taxon>
        <taxon>Mycoplasmoidaceae</taxon>
        <taxon>Ureaplasma</taxon>
    </lineage>
</organism>
<name>A0A0C5RM60_9BACT</name>
<evidence type="ECO:0000313" key="2">
    <source>
        <dbReference type="Proteomes" id="UP000032261"/>
    </source>
</evidence>
<dbReference type="AlphaFoldDB" id="A0A0C5RM60"/>
<proteinExistence type="predicted"/>
<protein>
    <submittedName>
        <fullName evidence="1">Uncharacterized protein</fullName>
    </submittedName>
</protein>
<dbReference type="RefSeq" id="WP_208894905.1">
    <property type="nucleotide sequence ID" value="NZ_CP009770.1"/>
</dbReference>
<sequence length="136" mass="16100">MLTQQEFALNKLSDLTIEKLNDKQKLKEIAQKYNEHFRTVVKKYKNIEMLANKSTTVAYLVTFFSQYKQFVNLIHQLVSQLPEKLTEIEAKLDDVLSSAKKEYTDEWDKDDSFKKINEDLVKIFYDVLKQTKQNQA</sequence>
<dbReference type="EMBL" id="CP009770">
    <property type="protein sequence ID" value="AJQ45497.1"/>
    <property type="molecule type" value="Genomic_DNA"/>
</dbReference>